<evidence type="ECO:0000313" key="2">
    <source>
        <dbReference type="EMBL" id="KAF2770433.1"/>
    </source>
</evidence>
<evidence type="ECO:0000256" key="1">
    <source>
        <dbReference type="SAM" id="MobiDB-lite"/>
    </source>
</evidence>
<evidence type="ECO:0000313" key="3">
    <source>
        <dbReference type="Proteomes" id="UP000799436"/>
    </source>
</evidence>
<sequence length="332" mass="37245">MHNMTPIRVRGKRNAAPPEKWHAGKKRKLLHQLTTASLQSGSIAVSRSSNAVPRKRKQTDSEQSRLEQLPAEIVQDIFVKSSNMNLLLTCKSLMNQLSSRHLYMTLTSSIMEPFKSGNAEPEDVQILAARRLLSCNFVTWDFWTAWLDETFPPAEPDESKNCTETARTATYYVSLTARELSHLPGLPPRKLLSGPWTPDKLNFLRATSRPGFSIVDQSSADSELAQEGLQQAVAEGSLEGANLMFQNLGQRPTTDLLCKAVIEYGCNEAVVELLLDRGGQELDLLEPALWSWADKTDRRGDEKGSWLIKQLKQRVQADRDSLELEHTLEDST</sequence>
<keyword evidence="3" id="KW-1185">Reference proteome</keyword>
<reference evidence="2" key="1">
    <citation type="journal article" date="2020" name="Stud. Mycol.">
        <title>101 Dothideomycetes genomes: a test case for predicting lifestyles and emergence of pathogens.</title>
        <authorList>
            <person name="Haridas S."/>
            <person name="Albert R."/>
            <person name="Binder M."/>
            <person name="Bloem J."/>
            <person name="Labutti K."/>
            <person name="Salamov A."/>
            <person name="Andreopoulos B."/>
            <person name="Baker S."/>
            <person name="Barry K."/>
            <person name="Bills G."/>
            <person name="Bluhm B."/>
            <person name="Cannon C."/>
            <person name="Castanera R."/>
            <person name="Culley D."/>
            <person name="Daum C."/>
            <person name="Ezra D."/>
            <person name="Gonzalez J."/>
            <person name="Henrissat B."/>
            <person name="Kuo A."/>
            <person name="Liang C."/>
            <person name="Lipzen A."/>
            <person name="Lutzoni F."/>
            <person name="Magnuson J."/>
            <person name="Mondo S."/>
            <person name="Nolan M."/>
            <person name="Ohm R."/>
            <person name="Pangilinan J."/>
            <person name="Park H.-J."/>
            <person name="Ramirez L."/>
            <person name="Alfaro M."/>
            <person name="Sun H."/>
            <person name="Tritt A."/>
            <person name="Yoshinaga Y."/>
            <person name="Zwiers L.-H."/>
            <person name="Turgeon B."/>
            <person name="Goodwin S."/>
            <person name="Spatafora J."/>
            <person name="Crous P."/>
            <person name="Grigoriev I."/>
        </authorList>
    </citation>
    <scope>NUCLEOTIDE SEQUENCE</scope>
    <source>
        <strain evidence="2">CBS 116005</strain>
    </source>
</reference>
<proteinExistence type="predicted"/>
<dbReference type="AlphaFoldDB" id="A0A6G1LBW8"/>
<organism evidence="2 3">
    <name type="scientific">Teratosphaeria nubilosa</name>
    <dbReference type="NCBI Taxonomy" id="161662"/>
    <lineage>
        <taxon>Eukaryota</taxon>
        <taxon>Fungi</taxon>
        <taxon>Dikarya</taxon>
        <taxon>Ascomycota</taxon>
        <taxon>Pezizomycotina</taxon>
        <taxon>Dothideomycetes</taxon>
        <taxon>Dothideomycetidae</taxon>
        <taxon>Mycosphaerellales</taxon>
        <taxon>Teratosphaeriaceae</taxon>
        <taxon>Teratosphaeria</taxon>
    </lineage>
</organism>
<feature type="region of interest" description="Disordered" evidence="1">
    <location>
        <begin position="40"/>
        <end position="65"/>
    </location>
</feature>
<gene>
    <name evidence="2" type="ORF">EJ03DRAFT_67803</name>
</gene>
<feature type="region of interest" description="Disordered" evidence="1">
    <location>
        <begin position="1"/>
        <end position="25"/>
    </location>
</feature>
<feature type="compositionally biased region" description="Polar residues" evidence="1">
    <location>
        <begin position="40"/>
        <end position="51"/>
    </location>
</feature>
<dbReference type="Proteomes" id="UP000799436">
    <property type="component" value="Unassembled WGS sequence"/>
</dbReference>
<dbReference type="EMBL" id="ML995826">
    <property type="protein sequence ID" value="KAF2770433.1"/>
    <property type="molecule type" value="Genomic_DNA"/>
</dbReference>
<evidence type="ECO:0008006" key="4">
    <source>
        <dbReference type="Google" id="ProtNLM"/>
    </source>
</evidence>
<name>A0A6G1LBW8_9PEZI</name>
<accession>A0A6G1LBW8</accession>
<protein>
    <recommendedName>
        <fullName evidence="4">F-box domain-containing protein</fullName>
    </recommendedName>
</protein>
<dbReference type="OrthoDB" id="4167490at2759"/>